<dbReference type="GO" id="GO:0004638">
    <property type="term" value="F:phosphoribosylaminoimidazole carboxylase activity"/>
    <property type="evidence" value="ECO:0007669"/>
    <property type="project" value="InterPro"/>
</dbReference>
<dbReference type="Gene3D" id="3.40.50.20">
    <property type="match status" value="1"/>
</dbReference>
<dbReference type="GO" id="GO:0005524">
    <property type="term" value="F:ATP binding"/>
    <property type="evidence" value="ECO:0007669"/>
    <property type="project" value="UniProtKB-UniRule"/>
</dbReference>
<evidence type="ECO:0000256" key="1">
    <source>
        <dbReference type="ARBA" id="ARBA00022598"/>
    </source>
</evidence>
<dbReference type="InterPro" id="IPR003135">
    <property type="entry name" value="ATP-grasp_carboxylate-amine"/>
</dbReference>
<protein>
    <recommendedName>
        <fullName evidence="5 6">N5-carboxyaminoimidazole ribonucleotide synthase</fullName>
        <shortName evidence="5 6">N5-CAIR synthase</shortName>
        <ecNumber evidence="5 6">6.3.4.18</ecNumber>
    </recommendedName>
    <alternativeName>
        <fullName evidence="5 6">5-(carboxyamino)imidazole ribonucleotide synthetase</fullName>
    </alternativeName>
</protein>
<dbReference type="Pfam" id="PF22660">
    <property type="entry name" value="RS_preATP-grasp-like"/>
    <property type="match status" value="1"/>
</dbReference>
<dbReference type="Pfam" id="PF17769">
    <property type="entry name" value="PurK_C"/>
    <property type="match status" value="1"/>
</dbReference>
<comment type="similarity">
    <text evidence="5 6">Belongs to the PurK/PurT family.</text>
</comment>
<reference evidence="8" key="1">
    <citation type="submission" date="2021-03" db="EMBL/GenBank/DDBJ databases">
        <title>novel species isolated from a fishpond in China.</title>
        <authorList>
            <person name="Lu H."/>
            <person name="Cai Z."/>
        </authorList>
    </citation>
    <scope>NUCLEOTIDE SEQUENCE</scope>
    <source>
        <strain evidence="8">JCM 30855</strain>
    </source>
</reference>
<dbReference type="InterPro" id="IPR005875">
    <property type="entry name" value="PurK"/>
</dbReference>
<dbReference type="InterPro" id="IPR016185">
    <property type="entry name" value="PreATP-grasp_dom_sf"/>
</dbReference>
<dbReference type="HAMAP" id="MF_01928">
    <property type="entry name" value="PurK"/>
    <property type="match status" value="1"/>
</dbReference>
<dbReference type="InterPro" id="IPR013815">
    <property type="entry name" value="ATP_grasp_subdomain_1"/>
</dbReference>
<feature type="binding site" evidence="5">
    <location>
        <position position="181"/>
    </location>
    <ligand>
        <name>ATP</name>
        <dbReference type="ChEBI" id="CHEBI:30616"/>
    </ligand>
</feature>
<feature type="domain" description="ATP-grasp" evidence="7">
    <location>
        <begin position="97"/>
        <end position="288"/>
    </location>
</feature>
<evidence type="ECO:0000256" key="5">
    <source>
        <dbReference type="HAMAP-Rule" id="MF_01928"/>
    </source>
</evidence>
<dbReference type="Proteomes" id="UP000664654">
    <property type="component" value="Unassembled WGS sequence"/>
</dbReference>
<dbReference type="EMBL" id="JAFKCV010000006">
    <property type="protein sequence ID" value="MBN7825944.1"/>
    <property type="molecule type" value="Genomic_DNA"/>
</dbReference>
<comment type="subunit">
    <text evidence="5 6">Homodimer.</text>
</comment>
<dbReference type="Pfam" id="PF02222">
    <property type="entry name" value="ATP-grasp"/>
    <property type="match status" value="1"/>
</dbReference>
<evidence type="ECO:0000313" key="8">
    <source>
        <dbReference type="EMBL" id="MBN7825944.1"/>
    </source>
</evidence>
<comment type="catalytic activity">
    <reaction evidence="5 6">
        <text>5-amino-1-(5-phospho-beta-D-ribosyl)imidazole + hydrogencarbonate + ATP = 5-carboxyamino-1-(5-phospho-D-ribosyl)imidazole + ADP + phosphate + 2 H(+)</text>
        <dbReference type="Rhea" id="RHEA:19317"/>
        <dbReference type="ChEBI" id="CHEBI:15378"/>
        <dbReference type="ChEBI" id="CHEBI:17544"/>
        <dbReference type="ChEBI" id="CHEBI:30616"/>
        <dbReference type="ChEBI" id="CHEBI:43474"/>
        <dbReference type="ChEBI" id="CHEBI:58730"/>
        <dbReference type="ChEBI" id="CHEBI:137981"/>
        <dbReference type="ChEBI" id="CHEBI:456216"/>
        <dbReference type="EC" id="6.3.4.18"/>
    </reaction>
</comment>
<dbReference type="InterPro" id="IPR011054">
    <property type="entry name" value="Rudment_hybrid_motif"/>
</dbReference>
<keyword evidence="1 5" id="KW-0436">Ligase</keyword>
<comment type="caution">
    <text evidence="8">The sequence shown here is derived from an EMBL/GenBank/DDBJ whole genome shotgun (WGS) entry which is preliminary data.</text>
</comment>
<dbReference type="EC" id="6.3.4.18" evidence="5 6"/>
<dbReference type="NCBIfam" id="TIGR01161">
    <property type="entry name" value="purK"/>
    <property type="match status" value="1"/>
</dbReference>
<dbReference type="PANTHER" id="PTHR11609:SF5">
    <property type="entry name" value="PHOSPHORIBOSYLAMINOIMIDAZOLE CARBOXYLASE"/>
    <property type="match status" value="1"/>
</dbReference>
<evidence type="ECO:0000313" key="9">
    <source>
        <dbReference type="Proteomes" id="UP000664654"/>
    </source>
</evidence>
<evidence type="ECO:0000256" key="2">
    <source>
        <dbReference type="ARBA" id="ARBA00022741"/>
    </source>
</evidence>
<dbReference type="GO" id="GO:0005829">
    <property type="term" value="C:cytosol"/>
    <property type="evidence" value="ECO:0007669"/>
    <property type="project" value="TreeGrafter"/>
</dbReference>
<dbReference type="GO" id="GO:0034028">
    <property type="term" value="F:5-(carboxyamino)imidazole ribonucleotide synthase activity"/>
    <property type="evidence" value="ECO:0007669"/>
    <property type="project" value="UniProtKB-UniRule"/>
</dbReference>
<feature type="binding site" evidence="5">
    <location>
        <position position="204"/>
    </location>
    <ligand>
        <name>ATP</name>
        <dbReference type="ChEBI" id="CHEBI:30616"/>
    </ligand>
</feature>
<evidence type="ECO:0000256" key="3">
    <source>
        <dbReference type="ARBA" id="ARBA00022755"/>
    </source>
</evidence>
<comment type="pathway">
    <text evidence="5 6">Purine metabolism; IMP biosynthesis via de novo pathway; 5-amino-1-(5-phospho-D-ribosyl)imidazole-4-carboxylate from 5-amino-1-(5-phospho-D-ribosyl)imidazole (N5-CAIR route): step 1/2.</text>
</comment>
<proteinExistence type="inferred from homology"/>
<dbReference type="SUPFAM" id="SSF52440">
    <property type="entry name" value="PreATP-grasp domain"/>
    <property type="match status" value="1"/>
</dbReference>
<comment type="function">
    <text evidence="5">Catalyzes the ATP-dependent conversion of 5-aminoimidazole ribonucleotide (AIR) and HCO(3)(-) to N5-carboxyaminoimidazole ribonucleotide (N5-CAIR).</text>
</comment>
<feature type="binding site" evidence="5">
    <location>
        <begin position="258"/>
        <end position="259"/>
    </location>
    <ligand>
        <name>ATP</name>
        <dbReference type="ChEBI" id="CHEBI:30616"/>
    </ligand>
</feature>
<evidence type="ECO:0000256" key="4">
    <source>
        <dbReference type="ARBA" id="ARBA00022840"/>
    </source>
</evidence>
<dbReference type="NCBIfam" id="NF004679">
    <property type="entry name" value="PRK06019.1-5"/>
    <property type="match status" value="1"/>
</dbReference>
<keyword evidence="3 5" id="KW-0658">Purine biosynthesis</keyword>
<dbReference type="InterPro" id="IPR054350">
    <property type="entry name" value="PurT/PurK_preATP-grasp"/>
</dbReference>
<comment type="function">
    <text evidence="6">Catalyzes the ATP-dependent conversion of 5-aminoimidazole ribonucleotide (AIR) and HCO(3)- to N5-carboxyaminoimidazole ribonucleotide (N5-CAIR).</text>
</comment>
<name>A0A939IRB9_9ALTE</name>
<dbReference type="PANTHER" id="PTHR11609">
    <property type="entry name" value="PURINE BIOSYNTHESIS PROTEIN 6/7, PUR6/7"/>
    <property type="match status" value="1"/>
</dbReference>
<gene>
    <name evidence="5 6" type="primary">purK</name>
    <name evidence="8" type="ORF">J0A66_11970</name>
</gene>
<dbReference type="FunFam" id="3.30.470.20:FF:000029">
    <property type="entry name" value="N5-carboxyaminoimidazole ribonucleotide synthase"/>
    <property type="match status" value="1"/>
</dbReference>
<dbReference type="PROSITE" id="PS50975">
    <property type="entry name" value="ATP_GRASP"/>
    <property type="match status" value="1"/>
</dbReference>
<feature type="binding site" evidence="5">
    <location>
        <begin position="138"/>
        <end position="144"/>
    </location>
    <ligand>
        <name>ATP</name>
        <dbReference type="ChEBI" id="CHEBI:30616"/>
    </ligand>
</feature>
<sequence length="380" mass="41772">MKVLIYGAGQLARMMYLAGSPLGIEVHAVDVGSEKIVNPVTKQISDISLSHAIDHADAISVEFEHVPEHLLEQAALSGKLYPGIEAILTGADRVREKRLLERLAIPNCAHQIVDEVSQLEGAVELLGDKLILKASRDGYDGYGQWRLNERSNLPALAQSLTDLDLKKVPLVVEKMQSFEREVSLVGMRSRSGEIRFYPLAENLHHQGQLHVSVAPAPQLNESLTDQAESIFRKLAEALDYVGVLAVEFFQVGDQLLVNEIAPRVHNSGHWTQQGADTCQFENHLRAVCGLPLGDTRPRGIAAMVNIIGFDAFGLDMLAIPGCHLHWYGKVVRPKRKMGHFNLSGTGYSELGEAMRQLGGYLPAAFFPHLESEALRLKGVS</sequence>
<feature type="binding site" evidence="5">
    <location>
        <position position="133"/>
    </location>
    <ligand>
        <name>ATP</name>
        <dbReference type="ChEBI" id="CHEBI:30616"/>
    </ligand>
</feature>
<dbReference type="AlphaFoldDB" id="A0A939IRB9"/>
<dbReference type="GO" id="GO:0006189">
    <property type="term" value="P:'de novo' IMP biosynthetic process"/>
    <property type="evidence" value="ECO:0007669"/>
    <property type="project" value="UniProtKB-UniRule"/>
</dbReference>
<evidence type="ECO:0000259" key="7">
    <source>
        <dbReference type="PROSITE" id="PS50975"/>
    </source>
</evidence>
<dbReference type="SUPFAM" id="SSF51246">
    <property type="entry name" value="Rudiment single hybrid motif"/>
    <property type="match status" value="1"/>
</dbReference>
<feature type="binding site" evidence="5">
    <location>
        <position position="93"/>
    </location>
    <ligand>
        <name>ATP</name>
        <dbReference type="ChEBI" id="CHEBI:30616"/>
    </ligand>
</feature>
<dbReference type="Gene3D" id="3.30.470.20">
    <property type="entry name" value="ATP-grasp fold, B domain"/>
    <property type="match status" value="1"/>
</dbReference>
<dbReference type="SUPFAM" id="SSF56059">
    <property type="entry name" value="Glutathione synthetase ATP-binding domain-like"/>
    <property type="match status" value="1"/>
</dbReference>
<keyword evidence="4 5" id="KW-0067">ATP-binding</keyword>
<dbReference type="InterPro" id="IPR011761">
    <property type="entry name" value="ATP-grasp"/>
</dbReference>
<evidence type="ECO:0000256" key="6">
    <source>
        <dbReference type="RuleBase" id="RU361200"/>
    </source>
</evidence>
<comment type="caution">
    <text evidence="5">Lacks conserved residue(s) required for the propagation of feature annotation.</text>
</comment>
<dbReference type="InterPro" id="IPR040686">
    <property type="entry name" value="PurK_C"/>
</dbReference>
<dbReference type="GO" id="GO:0046872">
    <property type="term" value="F:metal ion binding"/>
    <property type="evidence" value="ECO:0007669"/>
    <property type="project" value="InterPro"/>
</dbReference>
<keyword evidence="2 5" id="KW-0547">Nucleotide-binding</keyword>
<dbReference type="Gene3D" id="3.30.1490.20">
    <property type="entry name" value="ATP-grasp fold, A domain"/>
    <property type="match status" value="1"/>
</dbReference>
<dbReference type="RefSeq" id="WP_206574059.1">
    <property type="nucleotide sequence ID" value="NZ_JAFKCV010000006.1"/>
</dbReference>
<keyword evidence="9" id="KW-1185">Reference proteome</keyword>
<organism evidence="8 9">
    <name type="scientific">Bowmanella dokdonensis</name>
    <dbReference type="NCBI Taxonomy" id="751969"/>
    <lineage>
        <taxon>Bacteria</taxon>
        <taxon>Pseudomonadati</taxon>
        <taxon>Pseudomonadota</taxon>
        <taxon>Gammaproteobacteria</taxon>
        <taxon>Alteromonadales</taxon>
        <taxon>Alteromonadaceae</taxon>
        <taxon>Bowmanella</taxon>
    </lineage>
</organism>
<accession>A0A939IRB9</accession>